<evidence type="ECO:0000259" key="5">
    <source>
        <dbReference type="PROSITE" id="PS50931"/>
    </source>
</evidence>
<organism evidence="6 7">
    <name type="scientific">Aquitalea magnusonii</name>
    <dbReference type="NCBI Taxonomy" id="332411"/>
    <lineage>
        <taxon>Bacteria</taxon>
        <taxon>Pseudomonadati</taxon>
        <taxon>Pseudomonadota</taxon>
        <taxon>Betaproteobacteria</taxon>
        <taxon>Neisseriales</taxon>
        <taxon>Chromobacteriaceae</taxon>
        <taxon>Aquitalea</taxon>
    </lineage>
</organism>
<evidence type="ECO:0000313" key="7">
    <source>
        <dbReference type="Proteomes" id="UP000198290"/>
    </source>
</evidence>
<dbReference type="KEGG" id="amah:DLM_2521"/>
<protein>
    <submittedName>
        <fullName evidence="6">LysR-family transcriptional regulator</fullName>
    </submittedName>
</protein>
<proteinExistence type="inferred from homology"/>
<dbReference type="EMBL" id="AP018823">
    <property type="protein sequence ID" value="BBF86128.1"/>
    <property type="molecule type" value="Genomic_DNA"/>
</dbReference>
<dbReference type="STRING" id="332411.VI06_03055"/>
<dbReference type="GO" id="GO:0003700">
    <property type="term" value="F:DNA-binding transcription factor activity"/>
    <property type="evidence" value="ECO:0007669"/>
    <property type="project" value="InterPro"/>
</dbReference>
<dbReference type="SUPFAM" id="SSF53850">
    <property type="entry name" value="Periplasmic binding protein-like II"/>
    <property type="match status" value="1"/>
</dbReference>
<dbReference type="AlphaFoldDB" id="A0A3G9GE44"/>
<dbReference type="InterPro" id="IPR000847">
    <property type="entry name" value="LysR_HTH_N"/>
</dbReference>
<reference evidence="6 7" key="2">
    <citation type="journal article" date="2017" name="Genome Announc.">
        <title>Draft genome sequence of Aquitalea magnusonii strain H3, a plant growth-promoting bacterium of duckweed Lemna minor.</title>
        <authorList>
            <person name="Ishizawa H."/>
            <person name="Kuroda M."/>
            <person name="Ike M."/>
        </authorList>
    </citation>
    <scope>NUCLEOTIDE SEQUENCE [LARGE SCALE GENOMIC DNA]</scope>
    <source>
        <strain evidence="6 7">H3</strain>
    </source>
</reference>
<dbReference type="InterPro" id="IPR036388">
    <property type="entry name" value="WH-like_DNA-bd_sf"/>
</dbReference>
<dbReference type="Gene3D" id="3.40.190.290">
    <property type="match status" value="1"/>
</dbReference>
<evidence type="ECO:0000313" key="6">
    <source>
        <dbReference type="EMBL" id="BBF86128.1"/>
    </source>
</evidence>
<dbReference type="OrthoDB" id="196624at2"/>
<dbReference type="CDD" id="cd05466">
    <property type="entry name" value="PBP2_LTTR_substrate"/>
    <property type="match status" value="1"/>
</dbReference>
<name>A0A3G9GE44_9NEIS</name>
<keyword evidence="3" id="KW-0238">DNA-binding</keyword>
<dbReference type="InterPro" id="IPR005119">
    <property type="entry name" value="LysR_subst-bd"/>
</dbReference>
<reference evidence="7" key="3">
    <citation type="journal article" date="2017" name="Plant Physiol. Biochem.">
        <title>Differential oxidative and antioxidative response of duckweed Lemna minor toward plant growth promoting/inhibiting bacteria.</title>
        <authorList>
            <person name="Ishizawa H."/>
            <person name="Kuroda M."/>
            <person name="Morikawa M."/>
            <person name="Ike M."/>
        </authorList>
    </citation>
    <scope>NUCLEOTIDE SEQUENCE [LARGE SCALE GENOMIC DNA]</scope>
    <source>
        <strain evidence="7">H3</strain>
    </source>
</reference>
<dbReference type="PRINTS" id="PR00039">
    <property type="entry name" value="HTHLYSR"/>
</dbReference>
<evidence type="ECO:0000256" key="3">
    <source>
        <dbReference type="ARBA" id="ARBA00023125"/>
    </source>
</evidence>
<keyword evidence="2" id="KW-0805">Transcription regulation</keyword>
<feature type="domain" description="HTH lysR-type" evidence="5">
    <location>
        <begin position="3"/>
        <end position="60"/>
    </location>
</feature>
<dbReference type="FunFam" id="1.10.10.10:FF:000001">
    <property type="entry name" value="LysR family transcriptional regulator"/>
    <property type="match status" value="1"/>
</dbReference>
<accession>A0A3G9GE44</accession>
<dbReference type="GO" id="GO:0000976">
    <property type="term" value="F:transcription cis-regulatory region binding"/>
    <property type="evidence" value="ECO:0007669"/>
    <property type="project" value="TreeGrafter"/>
</dbReference>
<dbReference type="Gene3D" id="1.10.10.10">
    <property type="entry name" value="Winged helix-like DNA-binding domain superfamily/Winged helix DNA-binding domain"/>
    <property type="match status" value="1"/>
</dbReference>
<dbReference type="PANTHER" id="PTHR30126:SF91">
    <property type="entry name" value="LYSR FAMILY TRANSCRIPTIONAL REGULATOR"/>
    <property type="match status" value="1"/>
</dbReference>
<evidence type="ECO:0000256" key="2">
    <source>
        <dbReference type="ARBA" id="ARBA00023015"/>
    </source>
</evidence>
<keyword evidence="4" id="KW-0804">Transcription</keyword>
<keyword evidence="7" id="KW-1185">Reference proteome</keyword>
<reference evidence="7" key="1">
    <citation type="journal article" date="2017" name="Biotechnol. Biofuels">
        <title>Evaluation of environmental bacterial communities as a factor affecting the growth of duckweed Lemna minor.</title>
        <authorList>
            <person name="Ishizawa H."/>
            <person name="Kuroda M."/>
            <person name="Morikawa M."/>
            <person name="Ike M."/>
        </authorList>
    </citation>
    <scope>NUCLEOTIDE SEQUENCE [LARGE SCALE GENOMIC DNA]</scope>
    <source>
        <strain evidence="7">H3</strain>
    </source>
</reference>
<evidence type="ECO:0000256" key="1">
    <source>
        <dbReference type="ARBA" id="ARBA00009437"/>
    </source>
</evidence>
<dbReference type="SUPFAM" id="SSF46785">
    <property type="entry name" value="Winged helix' DNA-binding domain"/>
    <property type="match status" value="1"/>
</dbReference>
<dbReference type="InterPro" id="IPR036390">
    <property type="entry name" value="WH_DNA-bd_sf"/>
</dbReference>
<dbReference type="PROSITE" id="PS50931">
    <property type="entry name" value="HTH_LYSR"/>
    <property type="match status" value="1"/>
</dbReference>
<gene>
    <name evidence="6" type="ORF">DLM_2521</name>
</gene>
<dbReference type="Pfam" id="PF03466">
    <property type="entry name" value="LysR_substrate"/>
    <property type="match status" value="1"/>
</dbReference>
<dbReference type="PANTHER" id="PTHR30126">
    <property type="entry name" value="HTH-TYPE TRANSCRIPTIONAL REGULATOR"/>
    <property type="match status" value="1"/>
</dbReference>
<comment type="similarity">
    <text evidence="1">Belongs to the LysR transcriptional regulatory family.</text>
</comment>
<dbReference type="RefSeq" id="WP_089086031.1">
    <property type="nucleotide sequence ID" value="NZ_AP018823.1"/>
</dbReference>
<dbReference type="Proteomes" id="UP000198290">
    <property type="component" value="Chromosome"/>
</dbReference>
<dbReference type="Pfam" id="PF00126">
    <property type="entry name" value="HTH_1"/>
    <property type="match status" value="1"/>
</dbReference>
<evidence type="ECO:0000256" key="4">
    <source>
        <dbReference type="ARBA" id="ARBA00023163"/>
    </source>
</evidence>
<sequence>MSWSLDAIAAFSTAAELGSFSAAARRLGKSQSTISEAIANLEIDLGVSLFDRSGRQPLLTAAGQQLLSHARQLLDASDALARVAGLLGGGLEPRLTIVLSDTFQSESLEQMLRLFEQQFPALELETLVAEKEDVIDLVESGRAQLGFVSGLARYPADIGYYPMPDASQSSLYVSSNHPLAGLASVSREQLAAERELRLNTYYGPPSATLGARCWSAPSYLLLLEMTRLGFGWSELPSWLAVNFGGDELSELKVAGWPKAVQVDLVWSQARQPGRAASWVLAQLMEG</sequence>